<dbReference type="GO" id="GO:0008239">
    <property type="term" value="F:dipeptidyl-peptidase activity"/>
    <property type="evidence" value="ECO:0007669"/>
    <property type="project" value="UniProtKB-UniRule"/>
</dbReference>
<evidence type="ECO:0000256" key="18">
    <source>
        <dbReference type="SAM" id="MobiDB-lite"/>
    </source>
</evidence>
<feature type="binding site" evidence="17">
    <location>
        <position position="494"/>
    </location>
    <ligand>
        <name>Zn(2+)</name>
        <dbReference type="ChEBI" id="CHEBI:29105"/>
        <note>catalytic</note>
    </ligand>
</feature>
<accession>A0A286UXS1</accession>
<dbReference type="InParanoid" id="A0A286UXS1"/>
<dbReference type="FunFam" id="3.30.540.30:FF:000002">
    <property type="entry name" value="Dipeptidyl peptidase 3"/>
    <property type="match status" value="1"/>
</dbReference>
<dbReference type="GO" id="GO:0006508">
    <property type="term" value="P:proteolysis"/>
    <property type="evidence" value="ECO:0007669"/>
    <property type="project" value="UniProtKB-KW"/>
</dbReference>
<dbReference type="GO" id="GO:0004177">
    <property type="term" value="F:aminopeptidase activity"/>
    <property type="evidence" value="ECO:0007669"/>
    <property type="project" value="UniProtKB-KW"/>
</dbReference>
<name>A0A286UXS1_9AGAM</name>
<evidence type="ECO:0000256" key="15">
    <source>
        <dbReference type="PIRNR" id="PIRNR007828"/>
    </source>
</evidence>
<evidence type="ECO:0000256" key="10">
    <source>
        <dbReference type="ARBA" id="ARBA00022801"/>
    </source>
</evidence>
<dbReference type="Gene3D" id="3.30.540.30">
    <property type="match status" value="3"/>
</dbReference>
<organism evidence="19 20">
    <name type="scientific">Pyrrhoderma noxium</name>
    <dbReference type="NCBI Taxonomy" id="2282107"/>
    <lineage>
        <taxon>Eukaryota</taxon>
        <taxon>Fungi</taxon>
        <taxon>Dikarya</taxon>
        <taxon>Basidiomycota</taxon>
        <taxon>Agaricomycotina</taxon>
        <taxon>Agaricomycetes</taxon>
        <taxon>Hymenochaetales</taxon>
        <taxon>Hymenochaetaceae</taxon>
        <taxon>Pyrrhoderma</taxon>
    </lineage>
</organism>
<dbReference type="Proteomes" id="UP000217199">
    <property type="component" value="Unassembled WGS sequence"/>
</dbReference>
<comment type="catalytic activity">
    <reaction evidence="1 15">
        <text>Release of an N-terminal dipeptide from a peptide comprising four or more residues, with broad specificity. Also acts on dipeptidyl 2-naphthylamides.</text>
        <dbReference type="EC" id="3.4.14.4"/>
    </reaction>
</comment>
<evidence type="ECO:0000256" key="1">
    <source>
        <dbReference type="ARBA" id="ARBA00001336"/>
    </source>
</evidence>
<feature type="compositionally biased region" description="Low complexity" evidence="18">
    <location>
        <begin position="579"/>
        <end position="598"/>
    </location>
</feature>
<evidence type="ECO:0000313" key="19">
    <source>
        <dbReference type="EMBL" id="PAV24352.1"/>
    </source>
</evidence>
<evidence type="ECO:0000256" key="7">
    <source>
        <dbReference type="ARBA" id="ARBA00022490"/>
    </source>
</evidence>
<keyword evidence="6 15" id="KW-0031">Aminopeptidase</keyword>
<dbReference type="EC" id="3.4.14.4" evidence="4 15"/>
<keyword evidence="7 15" id="KW-0963">Cytoplasm</keyword>
<comment type="subcellular location">
    <subcellularLocation>
        <location evidence="2">Cytoplasm</location>
    </subcellularLocation>
</comment>
<feature type="region of interest" description="Disordered" evidence="18">
    <location>
        <begin position="577"/>
        <end position="598"/>
    </location>
</feature>
<evidence type="ECO:0000256" key="3">
    <source>
        <dbReference type="ARBA" id="ARBA00010200"/>
    </source>
</evidence>
<protein>
    <recommendedName>
        <fullName evidence="5 15">Dipeptidyl peptidase 3</fullName>
        <ecNumber evidence="4 15">3.4.14.4</ecNumber>
    </recommendedName>
    <alternativeName>
        <fullName evidence="13 15">Dipeptidyl aminopeptidase III</fullName>
    </alternativeName>
    <alternativeName>
        <fullName evidence="14 15">Dipeptidyl peptidase III</fullName>
    </alternativeName>
</protein>
<keyword evidence="10 15" id="KW-0378">Hydrolase</keyword>
<proteinExistence type="inferred from homology"/>
<dbReference type="GO" id="GO:0005737">
    <property type="term" value="C:cytoplasm"/>
    <property type="evidence" value="ECO:0007669"/>
    <property type="project" value="UniProtKB-SubCell"/>
</dbReference>
<evidence type="ECO:0000313" key="20">
    <source>
        <dbReference type="Proteomes" id="UP000217199"/>
    </source>
</evidence>
<dbReference type="FunFam" id="3.30.540.30:FF:000001">
    <property type="entry name" value="Dipeptidyl peptidase 3"/>
    <property type="match status" value="1"/>
</dbReference>
<dbReference type="InterPro" id="IPR005317">
    <property type="entry name" value="Dipeptidyl-peptase3"/>
</dbReference>
<dbReference type="PIRSF" id="PIRSF007828">
    <property type="entry name" value="Dipeptidyl-peptidase_III"/>
    <property type="match status" value="1"/>
</dbReference>
<dbReference type="PANTHER" id="PTHR23422:SF11">
    <property type="entry name" value="DIPEPTIDYL PEPTIDASE 3"/>
    <property type="match status" value="1"/>
</dbReference>
<dbReference type="GO" id="GO:0008235">
    <property type="term" value="F:metalloexopeptidase activity"/>
    <property type="evidence" value="ECO:0007669"/>
    <property type="project" value="InterPro"/>
</dbReference>
<keyword evidence="11 15" id="KW-0862">Zinc</keyword>
<dbReference type="InterPro" id="IPR039461">
    <property type="entry name" value="Peptidase_M49"/>
</dbReference>
<evidence type="ECO:0000256" key="13">
    <source>
        <dbReference type="ARBA" id="ARBA00031288"/>
    </source>
</evidence>
<evidence type="ECO:0000256" key="12">
    <source>
        <dbReference type="ARBA" id="ARBA00023049"/>
    </source>
</evidence>
<sequence>MASASGVNVELFYADKRTPFCSLDVANAFSQLSSKEKKYAHYVSEASWAGARIIQSQWTQEAPALYDLLILTFSDNGKLANLEELKTKSGVEEDDWQSLLQYSSQVLSNLVNYRSFGFSKIIPRISEVKFAAVVQNSANANKAVPLWRSPESSLTIGKRADGHVSNYYLGEPITDSEVAAVQTAAEDAGIDVLNTRVEKVDKNTFILHVASVDLSEESTSYSIKVDGEDATLKVRYGDFASALTKAANALKEAKSYAANDNQKDMLDGYIKSFKTGSIDAHKEGSRAWVKDIGPVVESYIGFIETYVDPYGARAEWEGFTAIVNKELSAKYEKLVERAPELIKSLPWGPDFEVDVFRKPDFTALEVVNFATGGIPAGINIPNYYEVRESLGFKNVSLANILAAKSPNEELTFIHPDDVELYNAWDSRAFELQVANHELLGHGSGKLFQESADGKKNFDPEKIINPLTGKPITSWYKPGQTPDSVLGEVSSSMEECRAETAAIYLASNEEILSLFGYTDKKEKEDIIYITFLLMARMGLRALEFYDPKTKKHGQAHMQARMGITQHLVRSGIAHLEQIRSPSPSSSSSSSTPSSSSPSTLQNLYIRVDRSKVLSSGRAVAAQLLTSLQVYKSTADGAGARAFYRELTAPLEGWEGEVRDLVVRKKQPRKVFVQPNTFIENDKVVLKEYPLTAEGAIESFIERNL</sequence>
<dbReference type="Pfam" id="PF03571">
    <property type="entry name" value="Peptidase_M49"/>
    <property type="match status" value="1"/>
</dbReference>
<dbReference type="PANTHER" id="PTHR23422">
    <property type="entry name" value="DIPEPTIDYL PEPTIDASE III-RELATED"/>
    <property type="match status" value="1"/>
</dbReference>
<evidence type="ECO:0000256" key="8">
    <source>
        <dbReference type="ARBA" id="ARBA00022670"/>
    </source>
</evidence>
<dbReference type="EMBL" id="NBII01000001">
    <property type="protein sequence ID" value="PAV24352.1"/>
    <property type="molecule type" value="Genomic_DNA"/>
</dbReference>
<evidence type="ECO:0000256" key="2">
    <source>
        <dbReference type="ARBA" id="ARBA00004496"/>
    </source>
</evidence>
<dbReference type="AlphaFoldDB" id="A0A286UXS1"/>
<keyword evidence="12 15" id="KW-0482">Metalloprotease</keyword>
<keyword evidence="9 15" id="KW-0479">Metal-binding</keyword>
<reference evidence="19 20" key="1">
    <citation type="journal article" date="2017" name="Mol. Ecol.">
        <title>Comparative and population genomic landscape of Phellinus noxius: A hypervariable fungus causing root rot in trees.</title>
        <authorList>
            <person name="Chung C.L."/>
            <person name="Lee T.J."/>
            <person name="Akiba M."/>
            <person name="Lee H.H."/>
            <person name="Kuo T.H."/>
            <person name="Liu D."/>
            <person name="Ke H.M."/>
            <person name="Yokoi T."/>
            <person name="Roa M.B."/>
            <person name="Lu M.J."/>
            <person name="Chang Y.Y."/>
            <person name="Ann P.J."/>
            <person name="Tsai J.N."/>
            <person name="Chen C.Y."/>
            <person name="Tzean S.S."/>
            <person name="Ota Y."/>
            <person name="Hattori T."/>
            <person name="Sahashi N."/>
            <person name="Liou R.F."/>
            <person name="Kikuchi T."/>
            <person name="Tsai I.J."/>
        </authorList>
    </citation>
    <scope>NUCLEOTIDE SEQUENCE [LARGE SCALE GENOMIC DNA]</scope>
    <source>
        <strain evidence="19 20">FFPRI411160</strain>
    </source>
</reference>
<comment type="cofactor">
    <cofactor evidence="15 17">
        <name>Zn(2+)</name>
        <dbReference type="ChEBI" id="CHEBI:29105"/>
    </cofactor>
    <text evidence="15 17">Binds 1 zinc ion per subunit.</text>
</comment>
<dbReference type="STRING" id="2282107.A0A286UXS1"/>
<comment type="similarity">
    <text evidence="3 15">Belongs to the peptidase M49 family.</text>
</comment>
<evidence type="ECO:0000256" key="11">
    <source>
        <dbReference type="ARBA" id="ARBA00022833"/>
    </source>
</evidence>
<keyword evidence="8 15" id="KW-0645">Protease</keyword>
<feature type="active site" evidence="16">
    <location>
        <position position="437"/>
    </location>
</feature>
<comment type="caution">
    <text evidence="19">The sequence shown here is derived from an EMBL/GenBank/DDBJ whole genome shotgun (WGS) entry which is preliminary data.</text>
</comment>
<evidence type="ECO:0000256" key="6">
    <source>
        <dbReference type="ARBA" id="ARBA00022438"/>
    </source>
</evidence>
<evidence type="ECO:0000256" key="17">
    <source>
        <dbReference type="PIRSR" id="PIRSR007828-2"/>
    </source>
</evidence>
<evidence type="ECO:0000256" key="16">
    <source>
        <dbReference type="PIRSR" id="PIRSR007828-1"/>
    </source>
</evidence>
<evidence type="ECO:0000256" key="9">
    <source>
        <dbReference type="ARBA" id="ARBA00022723"/>
    </source>
</evidence>
<feature type="binding site" evidence="17">
    <location>
        <position position="436"/>
    </location>
    <ligand>
        <name>Zn(2+)</name>
        <dbReference type="ChEBI" id="CHEBI:29105"/>
        <note>catalytic</note>
    </ligand>
</feature>
<feature type="binding site" evidence="17">
    <location>
        <position position="441"/>
    </location>
    <ligand>
        <name>Zn(2+)</name>
        <dbReference type="ChEBI" id="CHEBI:29105"/>
        <note>catalytic</note>
    </ligand>
</feature>
<dbReference type="OrthoDB" id="4694525at2759"/>
<evidence type="ECO:0000256" key="5">
    <source>
        <dbReference type="ARBA" id="ARBA00014713"/>
    </source>
</evidence>
<gene>
    <name evidence="19" type="ORF">PNOK_0142000</name>
</gene>
<evidence type="ECO:0000256" key="4">
    <source>
        <dbReference type="ARBA" id="ARBA00012063"/>
    </source>
</evidence>
<dbReference type="GO" id="GO:0046872">
    <property type="term" value="F:metal ion binding"/>
    <property type="evidence" value="ECO:0007669"/>
    <property type="project" value="UniProtKB-KW"/>
</dbReference>
<keyword evidence="20" id="KW-1185">Reference proteome</keyword>
<evidence type="ECO:0000256" key="14">
    <source>
        <dbReference type="ARBA" id="ARBA00032119"/>
    </source>
</evidence>